<feature type="region of interest" description="Disordered" evidence="1">
    <location>
        <begin position="200"/>
        <end position="230"/>
    </location>
</feature>
<comment type="caution">
    <text evidence="2">The sequence shown here is derived from an EMBL/GenBank/DDBJ whole genome shotgun (WGS) entry which is preliminary data.</text>
</comment>
<accession>A0A545UMH1</accession>
<keyword evidence="3" id="KW-1185">Reference proteome</keyword>
<gene>
    <name evidence="2" type="ORF">IF1G_10606</name>
</gene>
<evidence type="ECO:0000313" key="3">
    <source>
        <dbReference type="Proteomes" id="UP000315783"/>
    </source>
</evidence>
<proteinExistence type="predicted"/>
<evidence type="ECO:0000256" key="1">
    <source>
        <dbReference type="SAM" id="MobiDB-lite"/>
    </source>
</evidence>
<dbReference type="AlphaFoldDB" id="A0A545UMH1"/>
<evidence type="ECO:0000313" key="2">
    <source>
        <dbReference type="EMBL" id="TQV90654.1"/>
    </source>
</evidence>
<name>A0A545UMH1_9HYPO</name>
<sequence>MSVLSAISFRRPPSIILTRKSAPKAPTTEHAGPRSRSLGVWLLCDSCAAGQACGENACNLGDLSERRYFPFYKKLIGKYVDEGFVATQAFCAHEDLFAALGARGADPGLTRRQLADCIAQGRPVPSNAMSAAASLLVKVLFMVDASSARLFSTPGTLELGRFRTPRDGGGVFGDEKNDIFVDMERVLRASQLKKKLQVTDPAAHARLAGPSAVRPEAPNPRHFPSDNVSSGKNCGFLENRQVRQVHPISERESVIRAGHHEWVYRRQHHHHPLLFANTFVLLETLFSTQKILFPPSDARSRALLAHAHHLGRFRSRRDTVRSQSATARRQNEVTVTHHVYRAERLENLYEKTPNPTPRRAGWSGY</sequence>
<dbReference type="STRING" id="43265.A0A545UMH1"/>
<protein>
    <submittedName>
        <fullName evidence="2">Uncharacterized protein</fullName>
    </submittedName>
</protein>
<dbReference type="EMBL" id="SPUK01000024">
    <property type="protein sequence ID" value="TQV90654.1"/>
    <property type="molecule type" value="Genomic_DNA"/>
</dbReference>
<organism evidence="2 3">
    <name type="scientific">Cordyceps javanica</name>
    <dbReference type="NCBI Taxonomy" id="43265"/>
    <lineage>
        <taxon>Eukaryota</taxon>
        <taxon>Fungi</taxon>
        <taxon>Dikarya</taxon>
        <taxon>Ascomycota</taxon>
        <taxon>Pezizomycotina</taxon>
        <taxon>Sordariomycetes</taxon>
        <taxon>Hypocreomycetidae</taxon>
        <taxon>Hypocreales</taxon>
        <taxon>Cordycipitaceae</taxon>
        <taxon>Cordyceps</taxon>
    </lineage>
</organism>
<dbReference type="Proteomes" id="UP000315783">
    <property type="component" value="Unassembled WGS sequence"/>
</dbReference>
<reference evidence="2 3" key="1">
    <citation type="journal article" date="2019" name="Appl. Microbiol. Biotechnol.">
        <title>Genome sequence of Isaria javanica and comparative genome analysis insights into family S53 peptidase evolution in fungal entomopathogens.</title>
        <authorList>
            <person name="Lin R."/>
            <person name="Zhang X."/>
            <person name="Xin B."/>
            <person name="Zou M."/>
            <person name="Gao Y."/>
            <person name="Qin F."/>
            <person name="Hu Q."/>
            <person name="Xie B."/>
            <person name="Cheng X."/>
        </authorList>
    </citation>
    <scope>NUCLEOTIDE SEQUENCE [LARGE SCALE GENOMIC DNA]</scope>
    <source>
        <strain evidence="2 3">IJ1G</strain>
    </source>
</reference>
<dbReference type="OrthoDB" id="5428890at2759"/>